<dbReference type="PANTHER" id="PTHR11258">
    <property type="entry name" value="2-5 OLIGOADENYLATE SYNTHETASE"/>
    <property type="match status" value="1"/>
</dbReference>
<dbReference type="AlphaFoldDB" id="A0A836CJ93"/>
<name>A0A836CJ93_9STRA</name>
<dbReference type="InterPro" id="IPR002934">
    <property type="entry name" value="Polymerase_NTP_transf_dom"/>
</dbReference>
<organism evidence="2 3">
    <name type="scientific">Tribonema minus</name>
    <dbReference type="NCBI Taxonomy" id="303371"/>
    <lineage>
        <taxon>Eukaryota</taxon>
        <taxon>Sar</taxon>
        <taxon>Stramenopiles</taxon>
        <taxon>Ochrophyta</taxon>
        <taxon>PX clade</taxon>
        <taxon>Xanthophyceae</taxon>
        <taxon>Tribonematales</taxon>
        <taxon>Tribonemataceae</taxon>
        <taxon>Tribonema</taxon>
    </lineage>
</organism>
<dbReference type="Gene3D" id="1.10.1410.20">
    <property type="entry name" value="2'-5'-oligoadenylate synthetase 1, domain 2"/>
    <property type="match status" value="1"/>
</dbReference>
<dbReference type="OrthoDB" id="9978031at2759"/>
<gene>
    <name evidence="2" type="ORF">JKP88DRAFT_303976</name>
</gene>
<dbReference type="EMBL" id="JAFCMP010000067">
    <property type="protein sequence ID" value="KAG5188650.1"/>
    <property type="molecule type" value="Genomic_DNA"/>
</dbReference>
<dbReference type="InterPro" id="IPR043519">
    <property type="entry name" value="NT_sf"/>
</dbReference>
<evidence type="ECO:0000313" key="3">
    <source>
        <dbReference type="Proteomes" id="UP000664859"/>
    </source>
</evidence>
<dbReference type="Proteomes" id="UP000664859">
    <property type="component" value="Unassembled WGS sequence"/>
</dbReference>
<evidence type="ECO:0000259" key="1">
    <source>
        <dbReference type="Pfam" id="PF01909"/>
    </source>
</evidence>
<dbReference type="GO" id="GO:0005829">
    <property type="term" value="C:cytosol"/>
    <property type="evidence" value="ECO:0007669"/>
    <property type="project" value="TreeGrafter"/>
</dbReference>
<feature type="domain" description="Polymerase nucleotidyl transferase" evidence="1">
    <location>
        <begin position="48"/>
        <end position="83"/>
    </location>
</feature>
<evidence type="ECO:0000313" key="2">
    <source>
        <dbReference type="EMBL" id="KAG5188650.1"/>
    </source>
</evidence>
<proteinExistence type="predicted"/>
<dbReference type="Pfam" id="PF01909">
    <property type="entry name" value="NTP_transf_2"/>
    <property type="match status" value="1"/>
</dbReference>
<dbReference type="PANTHER" id="PTHR11258:SF11">
    <property type="entry name" value="C2H2-TYPE DOMAIN-CONTAINING PROTEIN"/>
    <property type="match status" value="1"/>
</dbReference>
<reference evidence="2" key="1">
    <citation type="submission" date="2021-02" db="EMBL/GenBank/DDBJ databases">
        <title>First Annotated Genome of the Yellow-green Alga Tribonema minus.</title>
        <authorList>
            <person name="Mahan K.M."/>
        </authorList>
    </citation>
    <scope>NUCLEOTIDE SEQUENCE</scope>
    <source>
        <strain evidence="2">UTEX B ZZ1240</strain>
    </source>
</reference>
<dbReference type="GO" id="GO:0003725">
    <property type="term" value="F:double-stranded RNA binding"/>
    <property type="evidence" value="ECO:0007669"/>
    <property type="project" value="TreeGrafter"/>
</dbReference>
<dbReference type="SUPFAM" id="SSF81301">
    <property type="entry name" value="Nucleotidyltransferase"/>
    <property type="match status" value="1"/>
</dbReference>
<dbReference type="Gene3D" id="3.30.460.10">
    <property type="entry name" value="Beta Polymerase, domain 2"/>
    <property type="match status" value="1"/>
</dbReference>
<dbReference type="GO" id="GO:0001730">
    <property type="term" value="F:2'-5'-oligoadenylate synthetase activity"/>
    <property type="evidence" value="ECO:0007669"/>
    <property type="project" value="TreeGrafter"/>
</dbReference>
<comment type="caution">
    <text evidence="2">The sequence shown here is derived from an EMBL/GenBank/DDBJ whole genome shotgun (WGS) entry which is preliminary data.</text>
</comment>
<dbReference type="GO" id="GO:0005654">
    <property type="term" value="C:nucleoplasm"/>
    <property type="evidence" value="ECO:0007669"/>
    <property type="project" value="TreeGrafter"/>
</dbReference>
<accession>A0A836CJ93</accession>
<dbReference type="GO" id="GO:0016020">
    <property type="term" value="C:membrane"/>
    <property type="evidence" value="ECO:0007669"/>
    <property type="project" value="TreeGrafter"/>
</dbReference>
<keyword evidence="3" id="KW-1185">Reference proteome</keyword>
<sequence>MVIATDQQLRRQWQDEIQPRTTVAAADAGRAIARVHSTIHSATAIRTSRLFSVDRVVPCGSSGRGTDIPDSDIDLVVYVNPSSALLPPSDNLRLLQELSVAFQQQAGYQLQRAPRDRDHALFLRVDNTPVDVVLARNCKPEGTGTAEAQALGAMEMLLENVSRIDMYHYSTAFSETANSFVRSLPAWVNELVRIAKYRVFNSTAAVTMTTGETLLMSSKRDRATNGLTSYSVEVLAIWAAIKVAPHAARSTSSGSGSVIAALLYMYLSASRAASLQAVFETRDWPQVWQDLFARNGAFRALAQQTRAQRPCVEDPANPLNNLCAGPNGPRVTVAGWELLRRGMSAAAQWSDAHPSRSDAAALLPVDVAEAKLRELGVNFSS</sequence>
<protein>
    <recommendedName>
        <fullName evidence="1">Polymerase nucleotidyl transferase domain-containing protein</fullName>
    </recommendedName>
</protein>